<keyword evidence="1" id="KW-0472">Membrane</keyword>
<dbReference type="EMBL" id="CP000916">
    <property type="protein sequence ID" value="ACM22845.1"/>
    <property type="molecule type" value="Genomic_DNA"/>
</dbReference>
<feature type="transmembrane region" description="Helical" evidence="1">
    <location>
        <begin position="7"/>
        <end position="27"/>
    </location>
</feature>
<proteinExistence type="predicted"/>
<dbReference type="Proteomes" id="UP000000445">
    <property type="component" value="Chromosome"/>
</dbReference>
<dbReference type="KEGG" id="tna:CTN_0669"/>
<sequence>MMFTRAIMTLFSWALVLEIIVLVYYLWRGLRPVEFYLNLGLLAFTMFFLIFLAVREKKRRDEDGKGE</sequence>
<dbReference type="AlphaFoldDB" id="B9K7B2"/>
<accession>B9K7B2</accession>
<evidence type="ECO:0000313" key="3">
    <source>
        <dbReference type="Proteomes" id="UP000000445"/>
    </source>
</evidence>
<evidence type="ECO:0000256" key="1">
    <source>
        <dbReference type="SAM" id="Phobius"/>
    </source>
</evidence>
<keyword evidence="1" id="KW-0812">Transmembrane</keyword>
<dbReference type="HOGENOM" id="CLU_2792656_0_0_0"/>
<organism evidence="2 3">
    <name type="scientific">Thermotoga neapolitana (strain ATCC 49049 / DSM 4359 / NBRC 107923 / NS-E)</name>
    <dbReference type="NCBI Taxonomy" id="309803"/>
    <lineage>
        <taxon>Bacteria</taxon>
        <taxon>Thermotogati</taxon>
        <taxon>Thermotogota</taxon>
        <taxon>Thermotogae</taxon>
        <taxon>Thermotogales</taxon>
        <taxon>Thermotogaceae</taxon>
        <taxon>Thermotoga</taxon>
    </lineage>
</organism>
<feature type="transmembrane region" description="Helical" evidence="1">
    <location>
        <begin position="33"/>
        <end position="54"/>
    </location>
</feature>
<dbReference type="STRING" id="309803.CTN_0669"/>
<dbReference type="eggNOG" id="ENOG502ZK7D">
    <property type="taxonomic scope" value="Bacteria"/>
</dbReference>
<reference evidence="2 3" key="1">
    <citation type="journal article" date="2009" name="Biosci. Biotechnol. Biochem.">
        <title>WeGAS: a web-based microbial genome annotation system.</title>
        <authorList>
            <person name="Lee D."/>
            <person name="Seo H."/>
            <person name="Park C."/>
            <person name="Park K."/>
        </authorList>
    </citation>
    <scope>NUCLEOTIDE SEQUENCE [LARGE SCALE GENOMIC DNA]</scope>
    <source>
        <strain evidence="3">ATCC 49049 / DSM 4359 / NBRC 107923 / NS-E</strain>
    </source>
</reference>
<keyword evidence="3" id="KW-1185">Reference proteome</keyword>
<protein>
    <submittedName>
        <fullName evidence="2">Uncharacterized protein</fullName>
    </submittedName>
</protein>
<keyword evidence="1" id="KW-1133">Transmembrane helix</keyword>
<gene>
    <name evidence="2" type="ordered locus">CTN_0669</name>
</gene>
<name>B9K7B2_THENN</name>
<evidence type="ECO:0000313" key="2">
    <source>
        <dbReference type="EMBL" id="ACM22845.1"/>
    </source>
</evidence>